<feature type="compositionally biased region" description="Polar residues" evidence="1">
    <location>
        <begin position="277"/>
        <end position="287"/>
    </location>
</feature>
<dbReference type="Proteomes" id="UP000177625">
    <property type="component" value="Unassembled WGS sequence"/>
</dbReference>
<evidence type="ECO:0000313" key="3">
    <source>
        <dbReference type="Proteomes" id="UP000177625"/>
    </source>
</evidence>
<dbReference type="AlphaFoldDB" id="A0A1E1M4Z3"/>
<evidence type="ECO:0000313" key="2">
    <source>
        <dbReference type="EMBL" id="CZT44170.1"/>
    </source>
</evidence>
<feature type="region of interest" description="Disordered" evidence="1">
    <location>
        <begin position="81"/>
        <end position="135"/>
    </location>
</feature>
<gene>
    <name evidence="2" type="ORF">RSE6_04304</name>
</gene>
<protein>
    <submittedName>
        <fullName evidence="2">Uncharacterized protein</fullName>
    </submittedName>
</protein>
<keyword evidence="3" id="KW-1185">Reference proteome</keyword>
<sequence>MFSMLPTHPQTYGQSNHHTPYKPSPLSSSPLRRHSTPSPLSPRDMNVQTRAQVEDAIMSSPSKISSPSQYSANTNTIFTTTPESARKSYTQTQNTNRSLISPPPTKIESAYSKRTTKPNPLMSVGRSSSDEGRETRRKLFLKRVREGSEEKKWRRRGENEEFLRVLWLSEERRRGEGRRREALVIEELPEEEQAGWMGIEELLDNEEPLTEELELDAILSGMDPEATRFNYGSAPSASFRGMDTSEHVSYSKPIDQQSIWGSDDDEYDEVFMDVIQQESRTSNQQQPPGYVQDEDMMDMS</sequence>
<dbReference type="EMBL" id="FJVC01000163">
    <property type="protein sequence ID" value="CZT44170.1"/>
    <property type="molecule type" value="Genomic_DNA"/>
</dbReference>
<organism evidence="2 3">
    <name type="scientific">Rhynchosporium secalis</name>
    <name type="common">Barley scald fungus</name>
    <dbReference type="NCBI Taxonomy" id="38038"/>
    <lineage>
        <taxon>Eukaryota</taxon>
        <taxon>Fungi</taxon>
        <taxon>Dikarya</taxon>
        <taxon>Ascomycota</taxon>
        <taxon>Pezizomycotina</taxon>
        <taxon>Leotiomycetes</taxon>
        <taxon>Helotiales</taxon>
        <taxon>Ploettnerulaceae</taxon>
        <taxon>Rhynchosporium</taxon>
    </lineage>
</organism>
<proteinExistence type="predicted"/>
<feature type="region of interest" description="Disordered" evidence="1">
    <location>
        <begin position="277"/>
        <end position="300"/>
    </location>
</feature>
<feature type="compositionally biased region" description="Polar residues" evidence="1">
    <location>
        <begin position="81"/>
        <end position="99"/>
    </location>
</feature>
<feature type="region of interest" description="Disordered" evidence="1">
    <location>
        <begin position="1"/>
        <end position="46"/>
    </location>
</feature>
<evidence type="ECO:0000256" key="1">
    <source>
        <dbReference type="SAM" id="MobiDB-lite"/>
    </source>
</evidence>
<feature type="compositionally biased region" description="Polar residues" evidence="1">
    <location>
        <begin position="8"/>
        <end position="18"/>
    </location>
</feature>
<name>A0A1E1M4Z3_RHYSE</name>
<accession>A0A1E1M4Z3</accession>
<reference evidence="3" key="1">
    <citation type="submission" date="2016-03" db="EMBL/GenBank/DDBJ databases">
        <authorList>
            <person name="Guldener U."/>
        </authorList>
    </citation>
    <scope>NUCLEOTIDE SEQUENCE [LARGE SCALE GENOMIC DNA]</scope>
</reference>
<feature type="compositionally biased region" description="Low complexity" evidence="1">
    <location>
        <begin position="24"/>
        <end position="43"/>
    </location>
</feature>